<dbReference type="Proteomes" id="UP000664859">
    <property type="component" value="Unassembled WGS sequence"/>
</dbReference>
<reference evidence="2" key="1">
    <citation type="submission" date="2021-02" db="EMBL/GenBank/DDBJ databases">
        <title>First Annotated Genome of the Yellow-green Alga Tribonema minus.</title>
        <authorList>
            <person name="Mahan K.M."/>
        </authorList>
    </citation>
    <scope>NUCLEOTIDE SEQUENCE</scope>
    <source>
        <strain evidence="2">UTEX B ZZ1240</strain>
    </source>
</reference>
<accession>A0A835YVN3</accession>
<dbReference type="AlphaFoldDB" id="A0A835YVN3"/>
<feature type="coiled-coil region" evidence="1">
    <location>
        <begin position="116"/>
        <end position="217"/>
    </location>
</feature>
<gene>
    <name evidence="2" type="ORF">JKP88DRAFT_245960</name>
</gene>
<comment type="caution">
    <text evidence="2">The sequence shown here is derived from an EMBL/GenBank/DDBJ whole genome shotgun (WGS) entry which is preliminary data.</text>
</comment>
<dbReference type="EMBL" id="JAFCMP010000290">
    <property type="protein sequence ID" value="KAG5181799.1"/>
    <property type="molecule type" value="Genomic_DNA"/>
</dbReference>
<evidence type="ECO:0000313" key="3">
    <source>
        <dbReference type="Proteomes" id="UP000664859"/>
    </source>
</evidence>
<protein>
    <submittedName>
        <fullName evidence="2">Uncharacterized protein</fullName>
    </submittedName>
</protein>
<keyword evidence="3" id="KW-1185">Reference proteome</keyword>
<evidence type="ECO:0000256" key="1">
    <source>
        <dbReference type="SAM" id="Coils"/>
    </source>
</evidence>
<evidence type="ECO:0000313" key="2">
    <source>
        <dbReference type="EMBL" id="KAG5181799.1"/>
    </source>
</evidence>
<organism evidence="2 3">
    <name type="scientific">Tribonema minus</name>
    <dbReference type="NCBI Taxonomy" id="303371"/>
    <lineage>
        <taxon>Eukaryota</taxon>
        <taxon>Sar</taxon>
        <taxon>Stramenopiles</taxon>
        <taxon>Ochrophyta</taxon>
        <taxon>PX clade</taxon>
        <taxon>Xanthophyceae</taxon>
        <taxon>Tribonematales</taxon>
        <taxon>Tribonemataceae</taxon>
        <taxon>Tribonema</taxon>
    </lineage>
</organism>
<name>A0A835YVN3_9STRA</name>
<proteinExistence type="predicted"/>
<sequence>MAHAARMAGSDTGAVKTALKRKYDSISKKISDRYAKIKRLFADGHGAEDSAITVVQQEIDSLVSERDALQVKHTKKKARLSAVQRQRPPLHHYEARGTTASVGPPSGEQNALGNALHDATGEIARLHAALRSATAEVMSLRAAEQSHADDLAFAEEEIAGAHRLLASAEAARDMAEERAAEAERRAAAARTMAEERVAEAEMRAAAAETSAEEAQIKLMHVEASIEAMAELRSKHKEKGMVFANKHLNTLVRRSEAKAEAETQARLKAEQDLQNAYTEIKLARSGGRTAVLYNSAATQCDTAVYKVPVQVTPLQRHGGVNTSPEVGWDENAYSSRLSNYSQGTQFSSSKSCSR</sequence>
<keyword evidence="1" id="KW-0175">Coiled coil</keyword>